<accession>A0ABV7N326</accession>
<dbReference type="SUPFAM" id="SSF51445">
    <property type="entry name" value="(Trans)glycosidases"/>
    <property type="match status" value="1"/>
</dbReference>
<evidence type="ECO:0000313" key="6">
    <source>
        <dbReference type="Proteomes" id="UP001595637"/>
    </source>
</evidence>
<dbReference type="CDD" id="cd11333">
    <property type="entry name" value="AmyAc_SI_OligoGlu_DGase"/>
    <property type="match status" value="1"/>
</dbReference>
<dbReference type="Pfam" id="PF00128">
    <property type="entry name" value="Alpha-amylase"/>
    <property type="match status" value="1"/>
</dbReference>
<dbReference type="InterPro" id="IPR045857">
    <property type="entry name" value="O16G_dom_2"/>
</dbReference>
<name>A0ABV7N326_9STAP</name>
<sequence>MNHRKWWEDAVIYQIYPRSFNDSNGDGIGDINGIIEKLDYIESLGVNTVWINPMVLSNQQDNGYDVINYTKVDPIFGTEEEGRKLIEEMKKRDLKIIFDFPLNHTSDQHPWFQEALKGKDNPYRDYYIWAEAQENRPYPNNWTAGFGGSAWSRALNEDQYYLHLFKQSMPDLNWSHPPLRKEMADVLNYWIEKGIDGFRLDAFIYMDVDQSFPEYPGEQGPGQDMNEHGSNIRDYLNEMSQSISRHEKEVFFVGEATTADAELTKQYTAPDHNLVDKIITLQYFPEKDNEIVDSVPESNQFAPLDLRKFKDVQKEFQEAEGPDGGPVLFWSNHDMPRLPHKYGSTDTAYRDNSAKMMATLLYLQKGIPIIYNGEEIGMKNVAFGDPGNITDAGVMQFYQEATQAGWDHKKTMHHINFTARDVSRGIMQWDSSEKVGFTDGVPWMLYNQESIYNVEDQEKDANSILNFYRNLIELKKTELFQQGSYEMIETDDTIYAYERTLNNQRALIYCNFSEEVETINVGDEWQQEQVVMQNDGNKLTQGHLQLSPYGAVVLIQN</sequence>
<reference evidence="6" key="1">
    <citation type="journal article" date="2019" name="Int. J. Syst. Evol. Microbiol.">
        <title>The Global Catalogue of Microorganisms (GCM) 10K type strain sequencing project: providing services to taxonomists for standard genome sequencing and annotation.</title>
        <authorList>
            <consortium name="The Broad Institute Genomics Platform"/>
            <consortium name="The Broad Institute Genome Sequencing Center for Infectious Disease"/>
            <person name="Wu L."/>
            <person name="Ma J."/>
        </authorList>
    </citation>
    <scope>NUCLEOTIDE SEQUENCE [LARGE SCALE GENOMIC DNA]</scope>
    <source>
        <strain evidence="6">CCM 7756</strain>
    </source>
</reference>
<feature type="domain" description="Glycosyl hydrolase family 13 catalytic" evidence="4">
    <location>
        <begin position="14"/>
        <end position="424"/>
    </location>
</feature>
<gene>
    <name evidence="5" type="ORF">ACFOEO_01215</name>
</gene>
<evidence type="ECO:0000256" key="2">
    <source>
        <dbReference type="ARBA" id="ARBA00022801"/>
    </source>
</evidence>
<keyword evidence="3 5" id="KW-0326">Glycosidase</keyword>
<comment type="similarity">
    <text evidence="1">Belongs to the glycosyl hydrolase 13 family.</text>
</comment>
<comment type="caution">
    <text evidence="5">The sequence shown here is derived from an EMBL/GenBank/DDBJ whole genome shotgun (WGS) entry which is preliminary data.</text>
</comment>
<dbReference type="Proteomes" id="UP001595637">
    <property type="component" value="Unassembled WGS sequence"/>
</dbReference>
<keyword evidence="6" id="KW-1185">Reference proteome</keyword>
<evidence type="ECO:0000256" key="1">
    <source>
        <dbReference type="ARBA" id="ARBA00008061"/>
    </source>
</evidence>
<dbReference type="PANTHER" id="PTHR10357">
    <property type="entry name" value="ALPHA-AMYLASE FAMILY MEMBER"/>
    <property type="match status" value="1"/>
</dbReference>
<dbReference type="Gene3D" id="3.90.400.10">
    <property type="entry name" value="Oligo-1,6-glucosidase, Domain 2"/>
    <property type="match status" value="1"/>
</dbReference>
<dbReference type="InterPro" id="IPR013780">
    <property type="entry name" value="Glyco_hydro_b"/>
</dbReference>
<proteinExistence type="inferred from homology"/>
<protein>
    <submittedName>
        <fullName evidence="5">Alpha-glucosidase</fullName>
        <ecNumber evidence="5">3.2.1.-</ecNumber>
    </submittedName>
</protein>
<dbReference type="Gene3D" id="2.60.40.1180">
    <property type="entry name" value="Golgi alpha-mannosidase II"/>
    <property type="match status" value="1"/>
</dbReference>
<dbReference type="InterPro" id="IPR006047">
    <property type="entry name" value="GH13_cat_dom"/>
</dbReference>
<dbReference type="InterPro" id="IPR056300">
    <property type="entry name" value="SusG-like_C"/>
</dbReference>
<dbReference type="PROSITE" id="PS50276">
    <property type="entry name" value="PANCREATIC_HORMONE_2"/>
    <property type="match status" value="1"/>
</dbReference>
<organism evidence="5 6">
    <name type="scientific">Salinicoccus sesuvii</name>
    <dbReference type="NCBI Taxonomy" id="868281"/>
    <lineage>
        <taxon>Bacteria</taxon>
        <taxon>Bacillati</taxon>
        <taxon>Bacillota</taxon>
        <taxon>Bacilli</taxon>
        <taxon>Bacillales</taxon>
        <taxon>Staphylococcaceae</taxon>
        <taxon>Salinicoccus</taxon>
    </lineage>
</organism>
<evidence type="ECO:0000313" key="5">
    <source>
        <dbReference type="EMBL" id="MFC3387228.1"/>
    </source>
</evidence>
<dbReference type="PANTHER" id="PTHR10357:SF179">
    <property type="entry name" value="NEUTRAL AND BASIC AMINO ACID TRANSPORT PROTEIN RBAT"/>
    <property type="match status" value="1"/>
</dbReference>
<dbReference type="GO" id="GO:0016798">
    <property type="term" value="F:hydrolase activity, acting on glycosyl bonds"/>
    <property type="evidence" value="ECO:0007669"/>
    <property type="project" value="UniProtKB-KW"/>
</dbReference>
<evidence type="ECO:0000259" key="4">
    <source>
        <dbReference type="SMART" id="SM00642"/>
    </source>
</evidence>
<dbReference type="SUPFAM" id="SSF51011">
    <property type="entry name" value="Glycosyl hydrolase domain"/>
    <property type="match status" value="1"/>
</dbReference>
<dbReference type="EMBL" id="JBHRVQ010000001">
    <property type="protein sequence ID" value="MFC3387228.1"/>
    <property type="molecule type" value="Genomic_DNA"/>
</dbReference>
<evidence type="ECO:0000256" key="3">
    <source>
        <dbReference type="ARBA" id="ARBA00023295"/>
    </source>
</evidence>
<dbReference type="Pfam" id="PF23915">
    <property type="entry name" value="SusG_C"/>
    <property type="match status" value="1"/>
</dbReference>
<dbReference type="Gene3D" id="3.20.20.80">
    <property type="entry name" value="Glycosidases"/>
    <property type="match status" value="1"/>
</dbReference>
<dbReference type="RefSeq" id="WP_380650833.1">
    <property type="nucleotide sequence ID" value="NZ_JBHRVQ010000001.1"/>
</dbReference>
<dbReference type="SMART" id="SM00642">
    <property type="entry name" value="Aamy"/>
    <property type="match status" value="1"/>
</dbReference>
<dbReference type="InterPro" id="IPR017853">
    <property type="entry name" value="GH"/>
</dbReference>
<keyword evidence="2 5" id="KW-0378">Hydrolase</keyword>
<dbReference type="EC" id="3.2.1.-" evidence="5"/>